<name>A0A9W9F8F4_9EURO</name>
<dbReference type="GeneID" id="81394510"/>
<dbReference type="EMBL" id="JAPMSZ010000007">
    <property type="protein sequence ID" value="KAJ5095404.1"/>
    <property type="molecule type" value="Genomic_DNA"/>
</dbReference>
<sequence>MFVARVVPAMKPRVATPFCPSILAVRSISGTARLHKGPIETTRDTLKKADRTVSDAAVKGLDKGEKARDKIKDAIGATTQEAKTKSEYMKGEAAEYAGQGKGKAEQAAGEVKGKTQAAMGEMTEKAREAKRTQLG</sequence>
<evidence type="ECO:0000313" key="2">
    <source>
        <dbReference type="EMBL" id="KAJ5095404.1"/>
    </source>
</evidence>
<organism evidence="2 3">
    <name type="scientific">Penicillium alfredii</name>
    <dbReference type="NCBI Taxonomy" id="1506179"/>
    <lineage>
        <taxon>Eukaryota</taxon>
        <taxon>Fungi</taxon>
        <taxon>Dikarya</taxon>
        <taxon>Ascomycota</taxon>
        <taxon>Pezizomycotina</taxon>
        <taxon>Eurotiomycetes</taxon>
        <taxon>Eurotiomycetidae</taxon>
        <taxon>Eurotiales</taxon>
        <taxon>Aspergillaceae</taxon>
        <taxon>Penicillium</taxon>
    </lineage>
</organism>
<keyword evidence="3" id="KW-1185">Reference proteome</keyword>
<evidence type="ECO:0000256" key="1">
    <source>
        <dbReference type="SAM" id="MobiDB-lite"/>
    </source>
</evidence>
<gene>
    <name evidence="2" type="ORF">NUU61_004760</name>
</gene>
<evidence type="ECO:0000313" key="3">
    <source>
        <dbReference type="Proteomes" id="UP001141434"/>
    </source>
</evidence>
<comment type="caution">
    <text evidence="2">The sequence shown here is derived from an EMBL/GenBank/DDBJ whole genome shotgun (WGS) entry which is preliminary data.</text>
</comment>
<reference evidence="2" key="1">
    <citation type="submission" date="2022-11" db="EMBL/GenBank/DDBJ databases">
        <authorList>
            <person name="Petersen C."/>
        </authorList>
    </citation>
    <scope>NUCLEOTIDE SEQUENCE</scope>
    <source>
        <strain evidence="2">IBT 34128</strain>
    </source>
</reference>
<dbReference type="Proteomes" id="UP001141434">
    <property type="component" value="Unassembled WGS sequence"/>
</dbReference>
<proteinExistence type="predicted"/>
<dbReference type="AlphaFoldDB" id="A0A9W9F8F4"/>
<feature type="region of interest" description="Disordered" evidence="1">
    <location>
        <begin position="95"/>
        <end position="135"/>
    </location>
</feature>
<accession>A0A9W9F8F4</accession>
<evidence type="ECO:0008006" key="4">
    <source>
        <dbReference type="Google" id="ProtNLM"/>
    </source>
</evidence>
<reference evidence="2" key="2">
    <citation type="journal article" date="2023" name="IMA Fungus">
        <title>Comparative genomic study of the Penicillium genus elucidates a diverse pangenome and 15 lateral gene transfer events.</title>
        <authorList>
            <person name="Petersen C."/>
            <person name="Sorensen T."/>
            <person name="Nielsen M.R."/>
            <person name="Sondergaard T.E."/>
            <person name="Sorensen J.L."/>
            <person name="Fitzpatrick D.A."/>
            <person name="Frisvad J.C."/>
            <person name="Nielsen K.L."/>
        </authorList>
    </citation>
    <scope>NUCLEOTIDE SEQUENCE</scope>
    <source>
        <strain evidence="2">IBT 34128</strain>
    </source>
</reference>
<dbReference type="OrthoDB" id="4023585at2759"/>
<protein>
    <recommendedName>
        <fullName evidence="4">LEA domain protein</fullName>
    </recommendedName>
</protein>
<feature type="compositionally biased region" description="Basic and acidic residues" evidence="1">
    <location>
        <begin position="122"/>
        <end position="135"/>
    </location>
</feature>
<dbReference type="RefSeq" id="XP_056510955.1">
    <property type="nucleotide sequence ID" value="XM_056655342.1"/>
</dbReference>